<comment type="pathway">
    <text evidence="4">Quinol/quinone metabolism; 1,4-dihydroxy-2-naphthoate biosynthesis; 1,4-dihydroxy-2-naphthoate from chorismate: step 4/7.</text>
</comment>
<name>A0AAP5IEQ5_9CYAN</name>
<feature type="domain" description="Mandelate racemase/muconate lactonizing enzyme C-terminal" evidence="6">
    <location>
        <begin position="138"/>
        <end position="233"/>
    </location>
</feature>
<feature type="active site" description="Proton acceptor" evidence="4">
    <location>
        <position position="261"/>
    </location>
</feature>
<dbReference type="InterPro" id="IPR041338">
    <property type="entry name" value="OSBS_N"/>
</dbReference>
<dbReference type="PANTHER" id="PTHR48073">
    <property type="entry name" value="O-SUCCINYLBENZOATE SYNTHASE-RELATED"/>
    <property type="match status" value="1"/>
</dbReference>
<evidence type="ECO:0000313" key="7">
    <source>
        <dbReference type="EMBL" id="MDR9897570.1"/>
    </source>
</evidence>
<dbReference type="EC" id="4.2.1.113" evidence="4 5"/>
<evidence type="ECO:0000256" key="2">
    <source>
        <dbReference type="ARBA" id="ARBA00022842"/>
    </source>
</evidence>
<dbReference type="AlphaFoldDB" id="A0AAP5IEQ5"/>
<dbReference type="HAMAP" id="MF_00470">
    <property type="entry name" value="MenC_1"/>
    <property type="match status" value="1"/>
</dbReference>
<dbReference type="Pfam" id="PF21508">
    <property type="entry name" value="MenC_N"/>
    <property type="match status" value="1"/>
</dbReference>
<dbReference type="GO" id="GO:0009234">
    <property type="term" value="P:menaquinone biosynthetic process"/>
    <property type="evidence" value="ECO:0007669"/>
    <property type="project" value="UniProtKB-UniRule"/>
</dbReference>
<protein>
    <recommendedName>
        <fullName evidence="4 5">o-succinylbenzoate synthase</fullName>
        <shortName evidence="4">OSB synthase</shortName>
        <shortName evidence="4">OSBS</shortName>
        <ecNumber evidence="4 5">4.2.1.113</ecNumber>
    </recommendedName>
    <alternativeName>
        <fullName evidence="4">4-(2'-carboxyphenyl)-4-oxybutyric acid synthase</fullName>
    </alternativeName>
    <alternativeName>
        <fullName evidence="4">o-succinylbenzoic acid synthase</fullName>
    </alternativeName>
</protein>
<dbReference type="Gene3D" id="3.20.20.120">
    <property type="entry name" value="Enolase-like C-terminal domain"/>
    <property type="match status" value="1"/>
</dbReference>
<keyword evidence="2 4" id="KW-0460">Magnesium</keyword>
<dbReference type="GO" id="GO:0000287">
    <property type="term" value="F:magnesium ion binding"/>
    <property type="evidence" value="ECO:0007669"/>
    <property type="project" value="UniProtKB-UniRule"/>
</dbReference>
<comment type="catalytic activity">
    <reaction evidence="4">
        <text>(1R,6R)-6-hydroxy-2-succinyl-cyclohexa-2,4-diene-1-carboxylate = 2-succinylbenzoate + H2O</text>
        <dbReference type="Rhea" id="RHEA:10196"/>
        <dbReference type="ChEBI" id="CHEBI:15377"/>
        <dbReference type="ChEBI" id="CHEBI:18325"/>
        <dbReference type="ChEBI" id="CHEBI:58689"/>
        <dbReference type="EC" id="4.2.1.113"/>
    </reaction>
</comment>
<comment type="cofactor">
    <cofactor evidence="4">
        <name>a divalent metal cation</name>
        <dbReference type="ChEBI" id="CHEBI:60240"/>
    </cofactor>
</comment>
<dbReference type="GO" id="GO:0042372">
    <property type="term" value="P:phylloquinone biosynthetic process"/>
    <property type="evidence" value="ECO:0007669"/>
    <property type="project" value="UniProtKB-UniRule"/>
</dbReference>
<dbReference type="NCBIfam" id="TIGR01927">
    <property type="entry name" value="menC_gam_Gplu"/>
    <property type="match status" value="1"/>
</dbReference>
<dbReference type="InterPro" id="IPR010196">
    <property type="entry name" value="OSB_synthase_MenC1"/>
</dbReference>
<comment type="caution">
    <text evidence="7">The sequence shown here is derived from an EMBL/GenBank/DDBJ whole genome shotgun (WGS) entry which is preliminary data.</text>
</comment>
<feature type="binding site" evidence="4">
    <location>
        <position position="212"/>
    </location>
    <ligand>
        <name>Mg(2+)</name>
        <dbReference type="ChEBI" id="CHEBI:18420"/>
    </ligand>
</feature>
<gene>
    <name evidence="4" type="primary">menC</name>
    <name evidence="7" type="ORF">G7B40_023815</name>
</gene>
<dbReference type="Pfam" id="PF13378">
    <property type="entry name" value="MR_MLE_C"/>
    <property type="match status" value="1"/>
</dbReference>
<evidence type="ECO:0000256" key="1">
    <source>
        <dbReference type="ARBA" id="ARBA00022723"/>
    </source>
</evidence>
<dbReference type="InterPro" id="IPR013342">
    <property type="entry name" value="Mandelate_racemase_C"/>
</dbReference>
<proteinExistence type="inferred from homology"/>
<feature type="binding site" evidence="4">
    <location>
        <position position="237"/>
    </location>
    <ligand>
        <name>Mg(2+)</name>
        <dbReference type="ChEBI" id="CHEBI:18420"/>
    </ligand>
</feature>
<dbReference type="InterPro" id="IPR029065">
    <property type="entry name" value="Enolase_C-like"/>
</dbReference>
<dbReference type="Gene3D" id="3.30.390.10">
    <property type="entry name" value="Enolase-like, N-terminal domain"/>
    <property type="match status" value="1"/>
</dbReference>
<sequence>MKYSFEFRPYQRKFKQPLATSHGLWEVREGIIIRLTDKTGRVGFGEIAPLTWFGSESLEQALEFCAQLPLEITKDDVFAVPSHLPCCQFGLESAWEEVTYPLGRGSRVEYGHQMISYLQTSKLQPLESISFSGLLPSGKAALHEWRTLWNQGYCTFKWKIGIAPLADELEVFYELVKALPSDAKLRLDANGGLSFIEAVEWLKVCDGIEFLEQPLAVSEFDAMLDLSRQYSTKLALDESVANFQQLQVCYQRGWRGIFVIKPAIFGSPKLLRQFCGNHEIDAVFSTVFETPIGRRFGLKLTAELTKNDRAAGFGVAHWFAEDDLNNEDRNTPFTTTED</sequence>
<dbReference type="PANTHER" id="PTHR48073:SF6">
    <property type="entry name" value="PROTEIN PHYLLO, CHLOROPLASTIC-LIKE"/>
    <property type="match status" value="1"/>
</dbReference>
<dbReference type="CDD" id="cd03320">
    <property type="entry name" value="OSBS"/>
    <property type="match status" value="1"/>
</dbReference>
<organism evidence="7 8">
    <name type="scientific">Aetokthonos hydrillicola Thurmond2011</name>
    <dbReference type="NCBI Taxonomy" id="2712845"/>
    <lineage>
        <taxon>Bacteria</taxon>
        <taxon>Bacillati</taxon>
        <taxon>Cyanobacteriota</taxon>
        <taxon>Cyanophyceae</taxon>
        <taxon>Nostocales</taxon>
        <taxon>Hapalosiphonaceae</taxon>
        <taxon>Aetokthonos</taxon>
    </lineage>
</organism>
<comment type="similarity">
    <text evidence="4">Belongs to the mandelate racemase/muconate lactonizing enzyme family. MenC type 1 subfamily.</text>
</comment>
<dbReference type="GO" id="GO:0043748">
    <property type="term" value="F:O-succinylbenzoate synthase activity"/>
    <property type="evidence" value="ECO:0007669"/>
    <property type="project" value="UniProtKB-EC"/>
</dbReference>
<dbReference type="EMBL" id="JAALHA020000013">
    <property type="protein sequence ID" value="MDR9897570.1"/>
    <property type="molecule type" value="Genomic_DNA"/>
</dbReference>
<evidence type="ECO:0000256" key="5">
    <source>
        <dbReference type="NCBIfam" id="TIGR01927"/>
    </source>
</evidence>
<evidence type="ECO:0000256" key="3">
    <source>
        <dbReference type="ARBA" id="ARBA00023239"/>
    </source>
</evidence>
<dbReference type="InterPro" id="IPR029017">
    <property type="entry name" value="Enolase-like_N"/>
</dbReference>
<dbReference type="InterPro" id="IPR036849">
    <property type="entry name" value="Enolase-like_C_sf"/>
</dbReference>
<evidence type="ECO:0000313" key="8">
    <source>
        <dbReference type="Proteomes" id="UP000667802"/>
    </source>
</evidence>
<dbReference type="SUPFAM" id="SSF54826">
    <property type="entry name" value="Enolase N-terminal domain-like"/>
    <property type="match status" value="1"/>
</dbReference>
<keyword evidence="8" id="KW-1185">Reference proteome</keyword>
<dbReference type="RefSeq" id="WP_208338404.1">
    <property type="nucleotide sequence ID" value="NZ_CAWQFN010000089.1"/>
</dbReference>
<dbReference type="SMART" id="SM00922">
    <property type="entry name" value="MR_MLE"/>
    <property type="match status" value="1"/>
</dbReference>
<keyword evidence="3 4" id="KW-0456">Lyase</keyword>
<feature type="active site" description="Proton donor" evidence="4">
    <location>
        <position position="159"/>
    </location>
</feature>
<comment type="pathway">
    <text evidence="4">Cofactor biosynthesis; phylloquinone biosynthesis.</text>
</comment>
<dbReference type="Proteomes" id="UP000667802">
    <property type="component" value="Unassembled WGS sequence"/>
</dbReference>
<keyword evidence="1 4" id="KW-0479">Metal-binding</keyword>
<dbReference type="SFLD" id="SFLDS00001">
    <property type="entry name" value="Enolase"/>
    <property type="match status" value="1"/>
</dbReference>
<dbReference type="SFLD" id="SFLDG00180">
    <property type="entry name" value="muconate_cycloisomerase"/>
    <property type="match status" value="1"/>
</dbReference>
<accession>A0AAP5IEQ5</accession>
<dbReference type="NCBIfam" id="NF002739">
    <property type="entry name" value="PRK02714.1"/>
    <property type="match status" value="1"/>
</dbReference>
<feature type="binding site" evidence="4">
    <location>
        <position position="188"/>
    </location>
    <ligand>
        <name>Mg(2+)</name>
        <dbReference type="ChEBI" id="CHEBI:18420"/>
    </ligand>
</feature>
<evidence type="ECO:0000256" key="4">
    <source>
        <dbReference type="HAMAP-Rule" id="MF_00470"/>
    </source>
</evidence>
<comment type="function">
    <text evidence="4">Converts 2-succinyl-6-hydroxy-2,4-cyclohexadiene-1-carboxylate (SHCHC) to 2-succinylbenzoate (OSB).</text>
</comment>
<evidence type="ECO:0000259" key="6">
    <source>
        <dbReference type="SMART" id="SM00922"/>
    </source>
</evidence>
<dbReference type="SUPFAM" id="SSF51604">
    <property type="entry name" value="Enolase C-terminal domain-like"/>
    <property type="match status" value="1"/>
</dbReference>
<reference evidence="8" key="1">
    <citation type="journal article" date="2021" name="Science">
        <title>Hunting the eagle killer: A cyanobacterial neurotoxin causes vacuolar myelinopathy.</title>
        <authorList>
            <person name="Breinlinger S."/>
            <person name="Phillips T.J."/>
            <person name="Haram B.N."/>
            <person name="Mares J."/>
            <person name="Martinez Yerena J.A."/>
            <person name="Hrouzek P."/>
            <person name="Sobotka R."/>
            <person name="Henderson W.M."/>
            <person name="Schmieder P."/>
            <person name="Williams S.M."/>
            <person name="Lauderdale J.D."/>
            <person name="Wilde H.D."/>
            <person name="Gerrin W."/>
            <person name="Kust A."/>
            <person name="Washington J.W."/>
            <person name="Wagner C."/>
            <person name="Geier B."/>
            <person name="Liebeke M."/>
            <person name="Enke H."/>
            <person name="Niedermeyer T.H.J."/>
            <person name="Wilde S.B."/>
        </authorList>
    </citation>
    <scope>NUCLEOTIDE SEQUENCE [LARGE SCALE GENOMIC DNA]</scope>
    <source>
        <strain evidence="8">Thurmond2011</strain>
    </source>
</reference>
<dbReference type="SFLD" id="SFLDF00009">
    <property type="entry name" value="o-succinylbenzoate_synthase"/>
    <property type="match status" value="1"/>
</dbReference>